<evidence type="ECO:0000313" key="2">
    <source>
        <dbReference type="EMBL" id="SUZ93218.1"/>
    </source>
</evidence>
<protein>
    <recommendedName>
        <fullName evidence="3">Polymer-forming cytoskeletal protein</fullName>
    </recommendedName>
</protein>
<reference evidence="2" key="1">
    <citation type="submission" date="2018-05" db="EMBL/GenBank/DDBJ databases">
        <authorList>
            <person name="Lanie J.A."/>
            <person name="Ng W.-L."/>
            <person name="Kazmierczak K.M."/>
            <person name="Andrzejewski T.M."/>
            <person name="Davidsen T.M."/>
            <person name="Wayne K.J."/>
            <person name="Tettelin H."/>
            <person name="Glass J.I."/>
            <person name="Rusch D."/>
            <person name="Podicherti R."/>
            <person name="Tsui H.-C.T."/>
            <person name="Winkler M.E."/>
        </authorList>
    </citation>
    <scope>NUCLEOTIDE SEQUENCE</scope>
</reference>
<dbReference type="AlphaFoldDB" id="A0A381RQG2"/>
<dbReference type="PANTHER" id="PTHR35024">
    <property type="entry name" value="HYPOTHETICAL CYTOSOLIC PROTEIN"/>
    <property type="match status" value="1"/>
</dbReference>
<name>A0A381RQG2_9ZZZZ</name>
<feature type="region of interest" description="Disordered" evidence="1">
    <location>
        <begin position="133"/>
        <end position="163"/>
    </location>
</feature>
<sequence>MFGNNNNESFKGAAPTYVGKGMRIEGKIWGKRPIWIDGEVKGTIDIGSEVIIGESAKIDATIRASTIKVNGFVEGELYASGKIEIMSKGRVHGNVTNLAGCLIIHDGGIVEGQCSIANKEKMKSLLPQEFPKLLPEQSSAPPKVINTLENTKESSSISAETSA</sequence>
<evidence type="ECO:0000256" key="1">
    <source>
        <dbReference type="SAM" id="MobiDB-lite"/>
    </source>
</evidence>
<feature type="compositionally biased region" description="Polar residues" evidence="1">
    <location>
        <begin position="147"/>
        <end position="163"/>
    </location>
</feature>
<gene>
    <name evidence="2" type="ORF">METZ01_LOCUS46072</name>
</gene>
<dbReference type="InterPro" id="IPR011004">
    <property type="entry name" value="Trimer_LpxA-like_sf"/>
</dbReference>
<dbReference type="PANTHER" id="PTHR35024:SF4">
    <property type="entry name" value="POLYMER-FORMING CYTOSKELETAL PROTEIN"/>
    <property type="match status" value="1"/>
</dbReference>
<dbReference type="SUPFAM" id="SSF51161">
    <property type="entry name" value="Trimeric LpxA-like enzymes"/>
    <property type="match status" value="1"/>
</dbReference>
<dbReference type="Pfam" id="PF04519">
    <property type="entry name" value="Bactofilin"/>
    <property type="match status" value="1"/>
</dbReference>
<accession>A0A381RQG2</accession>
<dbReference type="EMBL" id="UINC01002128">
    <property type="protein sequence ID" value="SUZ93218.1"/>
    <property type="molecule type" value="Genomic_DNA"/>
</dbReference>
<proteinExistence type="predicted"/>
<organism evidence="2">
    <name type="scientific">marine metagenome</name>
    <dbReference type="NCBI Taxonomy" id="408172"/>
    <lineage>
        <taxon>unclassified sequences</taxon>
        <taxon>metagenomes</taxon>
        <taxon>ecological metagenomes</taxon>
    </lineage>
</organism>
<evidence type="ECO:0008006" key="3">
    <source>
        <dbReference type="Google" id="ProtNLM"/>
    </source>
</evidence>
<dbReference type="InterPro" id="IPR007607">
    <property type="entry name" value="BacA/B"/>
</dbReference>